<evidence type="ECO:0000256" key="8">
    <source>
        <dbReference type="ARBA" id="ARBA00023326"/>
    </source>
</evidence>
<evidence type="ECO:0000313" key="12">
    <source>
        <dbReference type="Proteomes" id="UP000193642"/>
    </source>
</evidence>
<keyword evidence="12" id="KW-1185">Reference proteome</keyword>
<dbReference type="GO" id="GO:0008810">
    <property type="term" value="F:cellulase activity"/>
    <property type="evidence" value="ECO:0007669"/>
    <property type="project" value="UniProtKB-EC"/>
</dbReference>
<dbReference type="CDD" id="cd02850">
    <property type="entry name" value="E_set_Cellulase_N"/>
    <property type="match status" value="1"/>
</dbReference>
<accession>A0A1Y2C4G3</accession>
<dbReference type="EC" id="3.2.1.4" evidence="3"/>
<dbReference type="InterPro" id="IPR014756">
    <property type="entry name" value="Ig_E-set"/>
</dbReference>
<evidence type="ECO:0000256" key="4">
    <source>
        <dbReference type="ARBA" id="ARBA00022801"/>
    </source>
</evidence>
<gene>
    <name evidence="11" type="ORF">BCR33DRAFT_718562</name>
</gene>
<dbReference type="SUPFAM" id="SSF48208">
    <property type="entry name" value="Six-hairpin glycosidases"/>
    <property type="match status" value="1"/>
</dbReference>
<proteinExistence type="inferred from homology"/>
<comment type="catalytic activity">
    <reaction evidence="1">
        <text>Endohydrolysis of (1-&gt;4)-beta-D-glucosidic linkages in cellulose, lichenin and cereal beta-D-glucans.</text>
        <dbReference type="EC" id="3.2.1.4"/>
    </reaction>
</comment>
<evidence type="ECO:0000256" key="6">
    <source>
        <dbReference type="ARBA" id="ARBA00023277"/>
    </source>
</evidence>
<sequence>MSQPDPYVIHLENGQRSSVILNHIGFNTHGPKTFLVPGSEKAGYSKFELVDGSGVPVFEGSLVYAGTTAKWSVTPSVWTGDFSAFTSPGVGFRLRLSKSETVESAAIVTNGDAESKATKKAKTTTTSTTTRTSTDLVVPDIYHYFRSQRVSGKYAKKDHRVSFVAAEDGSRPEGTVDVSGGWYDASGDTSKYLSHLSYANFMNPQQTPLITWAFLEAADNLSATAGSSDRLKSFLAPLREESLYGCDFLIRMQHEDGYFYQTVFDKWSKDVNQREIWLKHTTWQAGYRQGAGLAIASLARASTLPSEFIESTTNYSGAIYLAAAEAGFKHLEIHNVSYLNDKTENIIDHYCALLAASELYAATKNEEYLHAARTRSAKLQACQVSNARPFFHASDAGLPIISLVRYAEVETDASLIAAVKVVVERAMDFEISITKQVNNPFGYPRQYVKPVDGPARASFFFPHNNESGYWWQGENARLGSLASAASKALSLLAPTLPAEKTAAYTLWRQSSIDWVLGKNPYDMCMMQGRGRRNPEYLPQYPNAQDEEGDLAFKPDPHGADWAQNWRWGEQWIPHGGYLALAVSLV</sequence>
<name>A0A1Y2C4G3_9FUNG</name>
<keyword evidence="7 11" id="KW-0326">Glycosidase</keyword>
<evidence type="ECO:0000256" key="1">
    <source>
        <dbReference type="ARBA" id="ARBA00000966"/>
    </source>
</evidence>
<feature type="domain" description="Glycoside hydrolase family 9" evidence="9">
    <location>
        <begin position="141"/>
        <end position="536"/>
    </location>
</feature>
<protein>
    <recommendedName>
        <fullName evidence="3">cellulase</fullName>
        <ecNumber evidence="3">3.2.1.4</ecNumber>
    </recommendedName>
</protein>
<dbReference type="InterPro" id="IPR012341">
    <property type="entry name" value="6hp_glycosidase-like_sf"/>
</dbReference>
<dbReference type="OrthoDB" id="2114481at2759"/>
<evidence type="ECO:0000256" key="5">
    <source>
        <dbReference type="ARBA" id="ARBA00023001"/>
    </source>
</evidence>
<comment type="similarity">
    <text evidence="2">Belongs to the glycosyl hydrolase 9 (cellulase E) family.</text>
</comment>
<evidence type="ECO:0000313" key="11">
    <source>
        <dbReference type="EMBL" id="ORY41901.1"/>
    </source>
</evidence>
<dbReference type="InterPro" id="IPR001701">
    <property type="entry name" value="Glyco_hydro_9"/>
</dbReference>
<dbReference type="EMBL" id="MCGO01000030">
    <property type="protein sequence ID" value="ORY41901.1"/>
    <property type="molecule type" value="Genomic_DNA"/>
</dbReference>
<keyword evidence="6" id="KW-0119">Carbohydrate metabolism</keyword>
<keyword evidence="5" id="KW-0136">Cellulose degradation</keyword>
<dbReference type="STRING" id="329046.A0A1Y2C4G3"/>
<evidence type="ECO:0000256" key="3">
    <source>
        <dbReference type="ARBA" id="ARBA00012601"/>
    </source>
</evidence>
<keyword evidence="4" id="KW-0378">Hydrolase</keyword>
<dbReference type="SUPFAM" id="SSF81296">
    <property type="entry name" value="E set domains"/>
    <property type="match status" value="1"/>
</dbReference>
<evidence type="ECO:0000259" key="10">
    <source>
        <dbReference type="Pfam" id="PF02927"/>
    </source>
</evidence>
<dbReference type="Proteomes" id="UP000193642">
    <property type="component" value="Unassembled WGS sequence"/>
</dbReference>
<dbReference type="Pfam" id="PF00759">
    <property type="entry name" value="Glyco_hydro_9"/>
    <property type="match status" value="1"/>
</dbReference>
<evidence type="ECO:0000256" key="7">
    <source>
        <dbReference type="ARBA" id="ARBA00023295"/>
    </source>
</evidence>
<dbReference type="AlphaFoldDB" id="A0A1Y2C4G3"/>
<dbReference type="InterPro" id="IPR013783">
    <property type="entry name" value="Ig-like_fold"/>
</dbReference>
<dbReference type="GO" id="GO:0030245">
    <property type="term" value="P:cellulose catabolic process"/>
    <property type="evidence" value="ECO:0007669"/>
    <property type="project" value="UniProtKB-KW"/>
</dbReference>
<keyword evidence="8" id="KW-0624">Polysaccharide degradation</keyword>
<feature type="domain" description="Cellulase Ig-like" evidence="10">
    <location>
        <begin position="16"/>
        <end position="98"/>
    </location>
</feature>
<evidence type="ECO:0000256" key="2">
    <source>
        <dbReference type="ARBA" id="ARBA00007072"/>
    </source>
</evidence>
<evidence type="ECO:0000259" key="9">
    <source>
        <dbReference type="Pfam" id="PF00759"/>
    </source>
</evidence>
<dbReference type="PANTHER" id="PTHR22298">
    <property type="entry name" value="ENDO-1,4-BETA-GLUCANASE"/>
    <property type="match status" value="1"/>
</dbReference>
<reference evidence="11 12" key="1">
    <citation type="submission" date="2016-07" db="EMBL/GenBank/DDBJ databases">
        <title>Pervasive Adenine N6-methylation of Active Genes in Fungi.</title>
        <authorList>
            <consortium name="DOE Joint Genome Institute"/>
            <person name="Mondo S.J."/>
            <person name="Dannebaum R.O."/>
            <person name="Kuo R.C."/>
            <person name="Labutti K."/>
            <person name="Haridas S."/>
            <person name="Kuo A."/>
            <person name="Salamov A."/>
            <person name="Ahrendt S.R."/>
            <person name="Lipzen A."/>
            <person name="Sullivan W."/>
            <person name="Andreopoulos W.B."/>
            <person name="Clum A."/>
            <person name="Lindquist E."/>
            <person name="Daum C."/>
            <person name="Ramamoorthy G.K."/>
            <person name="Gryganskyi A."/>
            <person name="Culley D."/>
            <person name="Magnuson J.K."/>
            <person name="James T.Y."/>
            <person name="O'Malley M.A."/>
            <person name="Stajich J.E."/>
            <person name="Spatafora J.W."/>
            <person name="Visel A."/>
            <person name="Grigoriev I.V."/>
        </authorList>
    </citation>
    <scope>NUCLEOTIDE SEQUENCE [LARGE SCALE GENOMIC DNA]</scope>
    <source>
        <strain evidence="11 12">JEL800</strain>
    </source>
</reference>
<dbReference type="Gene3D" id="2.60.40.10">
    <property type="entry name" value="Immunoglobulins"/>
    <property type="match status" value="1"/>
</dbReference>
<dbReference type="InterPro" id="IPR008928">
    <property type="entry name" value="6-hairpin_glycosidase_sf"/>
</dbReference>
<dbReference type="Gene3D" id="1.50.10.10">
    <property type="match status" value="1"/>
</dbReference>
<comment type="caution">
    <text evidence="11">The sequence shown here is derived from an EMBL/GenBank/DDBJ whole genome shotgun (WGS) entry which is preliminary data.</text>
</comment>
<organism evidence="11 12">
    <name type="scientific">Rhizoclosmatium globosum</name>
    <dbReference type="NCBI Taxonomy" id="329046"/>
    <lineage>
        <taxon>Eukaryota</taxon>
        <taxon>Fungi</taxon>
        <taxon>Fungi incertae sedis</taxon>
        <taxon>Chytridiomycota</taxon>
        <taxon>Chytridiomycota incertae sedis</taxon>
        <taxon>Chytridiomycetes</taxon>
        <taxon>Chytridiales</taxon>
        <taxon>Chytriomycetaceae</taxon>
        <taxon>Rhizoclosmatium</taxon>
    </lineage>
</organism>
<dbReference type="Pfam" id="PF02927">
    <property type="entry name" value="CelD_N"/>
    <property type="match status" value="1"/>
</dbReference>
<dbReference type="InterPro" id="IPR004197">
    <property type="entry name" value="Cellulase_Ig-like"/>
</dbReference>